<dbReference type="PROSITE" id="PS00073">
    <property type="entry name" value="ACYL_COA_DH_2"/>
    <property type="match status" value="1"/>
</dbReference>
<feature type="domain" description="Acetyl-CoA dehydrogenase-like C-terminal" evidence="15">
    <location>
        <begin position="454"/>
        <end position="570"/>
    </location>
</feature>
<gene>
    <name evidence="16" type="ORF">KK488_13590</name>
</gene>
<keyword evidence="11" id="KW-1133">Transmembrane helix</keyword>
<evidence type="ECO:0000256" key="4">
    <source>
        <dbReference type="ARBA" id="ARBA00022827"/>
    </source>
</evidence>
<dbReference type="AlphaFoldDB" id="A0A9X1DD57"/>
<keyword evidence="5 10" id="KW-0560">Oxidoreductase</keyword>
<dbReference type="InterPro" id="IPR009100">
    <property type="entry name" value="AcylCoA_DH/oxidase_NM_dom_sf"/>
</dbReference>
<feature type="domain" description="Acyl-CoA dehydrogenase/oxidase C-terminal" evidence="12">
    <location>
        <begin position="284"/>
        <end position="443"/>
    </location>
</feature>
<evidence type="ECO:0000259" key="12">
    <source>
        <dbReference type="Pfam" id="PF00441"/>
    </source>
</evidence>
<evidence type="ECO:0000256" key="1">
    <source>
        <dbReference type="ARBA" id="ARBA00001974"/>
    </source>
</evidence>
<evidence type="ECO:0000313" key="16">
    <source>
        <dbReference type="EMBL" id="MBT2187982.1"/>
    </source>
</evidence>
<dbReference type="InterPro" id="IPR006091">
    <property type="entry name" value="Acyl-CoA_Oxase/DH_mid-dom"/>
</dbReference>
<evidence type="ECO:0000259" key="15">
    <source>
        <dbReference type="Pfam" id="PF12806"/>
    </source>
</evidence>
<dbReference type="Proteomes" id="UP001138757">
    <property type="component" value="Unassembled WGS sequence"/>
</dbReference>
<dbReference type="Gene3D" id="2.40.110.10">
    <property type="entry name" value="Butyryl-CoA Dehydrogenase, subunit A, domain 2"/>
    <property type="match status" value="1"/>
</dbReference>
<dbReference type="InterPro" id="IPR036250">
    <property type="entry name" value="AcylCo_DH-like_C"/>
</dbReference>
<dbReference type="InterPro" id="IPR052166">
    <property type="entry name" value="Diverse_Acyl-CoA_DH"/>
</dbReference>
<name>A0A9X1DD57_9SPHN</name>
<dbReference type="EMBL" id="JAHGAW010000008">
    <property type="protein sequence ID" value="MBT2187982.1"/>
    <property type="molecule type" value="Genomic_DNA"/>
</dbReference>
<evidence type="ECO:0000256" key="2">
    <source>
        <dbReference type="ARBA" id="ARBA00009347"/>
    </source>
</evidence>
<feature type="domain" description="Acyl-CoA oxidase/dehydrogenase middle" evidence="13">
    <location>
        <begin position="162"/>
        <end position="269"/>
    </location>
</feature>
<evidence type="ECO:0000256" key="9">
    <source>
        <dbReference type="ARBA" id="ARBA00069043"/>
    </source>
</evidence>
<dbReference type="InterPro" id="IPR009075">
    <property type="entry name" value="AcylCo_DH/oxidase_C"/>
</dbReference>
<dbReference type="InterPro" id="IPR006089">
    <property type="entry name" value="Acyl-CoA_DH_CS"/>
</dbReference>
<keyword evidence="4 10" id="KW-0274">FAD</keyword>
<comment type="similarity">
    <text evidence="2 10">Belongs to the acyl-CoA dehydrogenase family.</text>
</comment>
<dbReference type="InterPro" id="IPR013786">
    <property type="entry name" value="AcylCoA_DH/ox_N"/>
</dbReference>
<dbReference type="Gene3D" id="1.20.140.10">
    <property type="entry name" value="Butyryl-CoA Dehydrogenase, subunit A, domain 3"/>
    <property type="match status" value="1"/>
</dbReference>
<reference evidence="16" key="1">
    <citation type="submission" date="2021-05" db="EMBL/GenBank/DDBJ databases">
        <title>Genome of Sphingobium sp. strain.</title>
        <authorList>
            <person name="Fan R."/>
        </authorList>
    </citation>
    <scope>NUCLEOTIDE SEQUENCE</scope>
    <source>
        <strain evidence="16">H33</strain>
    </source>
</reference>
<dbReference type="FunFam" id="2.40.110.10:FF:000031">
    <property type="entry name" value="Acyl-CoA dehydrogenase, putative"/>
    <property type="match status" value="1"/>
</dbReference>
<keyword evidence="11" id="KW-0472">Membrane</keyword>
<comment type="catalytic activity">
    <reaction evidence="6">
        <text>3-(methylsulfanyl)propanoyl-CoA + oxidized [electron-transfer flavoprotein] + H(+) = 3-(methylsulfanyl)acryloyl-CoA + reduced [electron-transfer flavoprotein]</text>
        <dbReference type="Rhea" id="RHEA:52612"/>
        <dbReference type="Rhea" id="RHEA-COMP:10685"/>
        <dbReference type="Rhea" id="RHEA-COMP:10686"/>
        <dbReference type="ChEBI" id="CHEBI:15378"/>
        <dbReference type="ChEBI" id="CHEBI:57692"/>
        <dbReference type="ChEBI" id="CHEBI:58307"/>
        <dbReference type="ChEBI" id="CHEBI:82815"/>
        <dbReference type="ChEBI" id="CHEBI:84994"/>
        <dbReference type="EC" id="1.3.99.41"/>
    </reaction>
    <physiologicalReaction direction="left-to-right" evidence="6">
        <dbReference type="Rhea" id="RHEA:52613"/>
    </physiologicalReaction>
</comment>
<evidence type="ECO:0000259" key="13">
    <source>
        <dbReference type="Pfam" id="PF02770"/>
    </source>
</evidence>
<keyword evidence="17" id="KW-1185">Reference proteome</keyword>
<dbReference type="Gene3D" id="1.10.540.10">
    <property type="entry name" value="Acyl-CoA dehydrogenase/oxidase, N-terminal domain"/>
    <property type="match status" value="1"/>
</dbReference>
<accession>A0A9X1DD57</accession>
<proteinExistence type="inferred from homology"/>
<dbReference type="SUPFAM" id="SSF47203">
    <property type="entry name" value="Acyl-CoA dehydrogenase C-terminal domain-like"/>
    <property type="match status" value="1"/>
</dbReference>
<protein>
    <recommendedName>
        <fullName evidence="9">3-methylmercaptopropionyl-CoA dehydrogenase</fullName>
        <ecNumber evidence="8">1.3.99.41</ecNumber>
    </recommendedName>
</protein>
<evidence type="ECO:0000256" key="10">
    <source>
        <dbReference type="RuleBase" id="RU362125"/>
    </source>
</evidence>
<dbReference type="PANTHER" id="PTHR42803:SF1">
    <property type="entry name" value="BROAD-SPECIFICITY LINEAR ACYL-COA DEHYDROGENASE FADE5"/>
    <property type="match status" value="1"/>
</dbReference>
<keyword evidence="11" id="KW-0812">Transmembrane</keyword>
<dbReference type="Pfam" id="PF00441">
    <property type="entry name" value="Acyl-CoA_dh_1"/>
    <property type="match status" value="1"/>
</dbReference>
<feature type="transmembrane region" description="Helical" evidence="11">
    <location>
        <begin position="496"/>
        <end position="518"/>
    </location>
</feature>
<dbReference type="EC" id="1.3.99.41" evidence="8"/>
<dbReference type="GO" id="GO:0050660">
    <property type="term" value="F:flavin adenine dinucleotide binding"/>
    <property type="evidence" value="ECO:0007669"/>
    <property type="project" value="InterPro"/>
</dbReference>
<evidence type="ECO:0000313" key="17">
    <source>
        <dbReference type="Proteomes" id="UP001138757"/>
    </source>
</evidence>
<comment type="caution">
    <text evidence="16">The sequence shown here is derived from an EMBL/GenBank/DDBJ whole genome shotgun (WGS) entry which is preliminary data.</text>
</comment>
<keyword evidence="3 10" id="KW-0285">Flavoprotein</keyword>
<dbReference type="SUPFAM" id="SSF56645">
    <property type="entry name" value="Acyl-CoA dehydrogenase NM domain-like"/>
    <property type="match status" value="1"/>
</dbReference>
<dbReference type="PANTHER" id="PTHR42803">
    <property type="entry name" value="ACYL-COA DEHYDROGENASE"/>
    <property type="match status" value="1"/>
</dbReference>
<evidence type="ECO:0000259" key="14">
    <source>
        <dbReference type="Pfam" id="PF02771"/>
    </source>
</evidence>
<evidence type="ECO:0000256" key="8">
    <source>
        <dbReference type="ARBA" id="ARBA00066694"/>
    </source>
</evidence>
<comment type="function">
    <text evidence="7">Involved in the assimilation of dimethylsulphoniopropionate (DMSP), an important compound in the fixation of carbon in marine phytoplankton, by mediating the conversion of 3-(methylthio)propanoyl-CoA (MMPA-CoA) to 3-(methylthio)acryloyl-CoA (MTA-CoA).</text>
</comment>
<dbReference type="RefSeq" id="WP_214624225.1">
    <property type="nucleotide sequence ID" value="NZ_JAHGAW010000008.1"/>
</dbReference>
<dbReference type="Pfam" id="PF02770">
    <property type="entry name" value="Acyl-CoA_dh_M"/>
    <property type="match status" value="1"/>
</dbReference>
<dbReference type="GO" id="GO:0003995">
    <property type="term" value="F:acyl-CoA dehydrogenase activity"/>
    <property type="evidence" value="ECO:0007669"/>
    <property type="project" value="InterPro"/>
</dbReference>
<sequence>MADYRAPTQEQLFVLETVADLTELSTLPGFEDATLDMAGQILAESARLAEQGFAPLNGIGDREGARFADGKVTLPAGFAQVYQDYATAGWNGLSADPAAGGQGLPFVLSVAVQEQFTAANMAFALCPMLSLSAIEALQAHGDDAMKALYLPKLVSGEWTGTMLLTEPQAGSDVGALRTSATPAGDGTYRLKGQKIFITWGEHDLAENIVHFILARLPDAPAGSKGISLFLAPKFLPDADGNPGVRNDARCIAIEHKMGIHASPTCTMAFGETGDCLGWLVGEPNGGLAAMFTMMNHARVNVGNQGVAIAERASQDALAYARERVQFGPIIGHPDVRRMLMTMRSLTQAARAIVYANAAAVDRAHKESDPERRAYWKRRADLLTPISKAWATDAGIEVTSLAIQVHGGAGFIEETGVARHYRDARIAAIYEGTNGIQAMDLAGRKLRLDNGAAMRELETTIARDVAGWTDAEMQGAMTAALDQLARAREAMLAHDQVGLGAAATPFLALCGGVIGGWLFGRQADRAARKLVANEGDPALLQDKQAVASFFVTQRLPVALAQIAAIRAPSDQLEIPD</sequence>
<evidence type="ECO:0000256" key="7">
    <source>
        <dbReference type="ARBA" id="ARBA00058683"/>
    </source>
</evidence>
<evidence type="ECO:0000256" key="11">
    <source>
        <dbReference type="SAM" id="Phobius"/>
    </source>
</evidence>
<dbReference type="InterPro" id="IPR025878">
    <property type="entry name" value="Acyl-CoA_dh-like_C_dom"/>
</dbReference>
<dbReference type="InterPro" id="IPR037069">
    <property type="entry name" value="AcylCoA_DH/ox_N_sf"/>
</dbReference>
<feature type="domain" description="Acyl-CoA dehydrogenase/oxidase N-terminal" evidence="14">
    <location>
        <begin position="80"/>
        <end position="157"/>
    </location>
</feature>
<dbReference type="Pfam" id="PF02771">
    <property type="entry name" value="Acyl-CoA_dh_N"/>
    <property type="match status" value="1"/>
</dbReference>
<evidence type="ECO:0000256" key="6">
    <source>
        <dbReference type="ARBA" id="ARBA00051388"/>
    </source>
</evidence>
<comment type="cofactor">
    <cofactor evidence="1 10">
        <name>FAD</name>
        <dbReference type="ChEBI" id="CHEBI:57692"/>
    </cofactor>
</comment>
<organism evidence="16 17">
    <name type="scientific">Sphingobium nicotianae</name>
    <dbReference type="NCBI Taxonomy" id="2782607"/>
    <lineage>
        <taxon>Bacteria</taxon>
        <taxon>Pseudomonadati</taxon>
        <taxon>Pseudomonadota</taxon>
        <taxon>Alphaproteobacteria</taxon>
        <taxon>Sphingomonadales</taxon>
        <taxon>Sphingomonadaceae</taxon>
        <taxon>Sphingobium</taxon>
    </lineage>
</organism>
<dbReference type="InterPro" id="IPR046373">
    <property type="entry name" value="Acyl-CoA_Oxase/DH_mid-dom_sf"/>
</dbReference>
<dbReference type="Pfam" id="PF12806">
    <property type="entry name" value="Acyl-CoA_dh_C"/>
    <property type="match status" value="1"/>
</dbReference>
<evidence type="ECO:0000256" key="5">
    <source>
        <dbReference type="ARBA" id="ARBA00023002"/>
    </source>
</evidence>
<evidence type="ECO:0000256" key="3">
    <source>
        <dbReference type="ARBA" id="ARBA00022630"/>
    </source>
</evidence>